<dbReference type="Proteomes" id="UP000315995">
    <property type="component" value="Chromosome"/>
</dbReference>
<dbReference type="Pfam" id="PF09537">
    <property type="entry name" value="DUF2383"/>
    <property type="match status" value="1"/>
</dbReference>
<dbReference type="InterPro" id="IPR019052">
    <property type="entry name" value="DUF2383"/>
</dbReference>
<keyword evidence="3" id="KW-1185">Reference proteome</keyword>
<accession>A0A5B8Y6B7</accession>
<name>A0A4Y6PT70_PERCE</name>
<evidence type="ECO:0000313" key="3">
    <source>
        <dbReference type="Proteomes" id="UP000315995"/>
    </source>
</evidence>
<gene>
    <name evidence="2" type="ORF">FIV42_12455</name>
</gene>
<proteinExistence type="predicted"/>
<dbReference type="InterPro" id="IPR012347">
    <property type="entry name" value="Ferritin-like"/>
</dbReference>
<accession>A0A4Y6PT70</accession>
<evidence type="ECO:0000313" key="2">
    <source>
        <dbReference type="EMBL" id="QDG51526.1"/>
    </source>
</evidence>
<dbReference type="RefSeq" id="WP_141198006.1">
    <property type="nucleotide sequence ID" value="NZ_CP041186.1"/>
</dbReference>
<dbReference type="AlphaFoldDB" id="A0A4Y6PT70"/>
<dbReference type="EMBL" id="CP041186">
    <property type="protein sequence ID" value="QDG51526.1"/>
    <property type="molecule type" value="Genomic_DNA"/>
</dbReference>
<dbReference type="Gene3D" id="1.20.1260.10">
    <property type="match status" value="1"/>
</dbReference>
<organism evidence="2 3">
    <name type="scientific">Persicimonas caeni</name>
    <dbReference type="NCBI Taxonomy" id="2292766"/>
    <lineage>
        <taxon>Bacteria</taxon>
        <taxon>Deltaproteobacteria</taxon>
        <taxon>Bradymonadales</taxon>
        <taxon>Bradymonadaceae</taxon>
        <taxon>Persicimonas</taxon>
    </lineage>
</organism>
<protein>
    <submittedName>
        <fullName evidence="2">DUF2383 domain-containing protein</fullName>
    </submittedName>
</protein>
<evidence type="ECO:0000259" key="1">
    <source>
        <dbReference type="Pfam" id="PF09537"/>
    </source>
</evidence>
<feature type="domain" description="DUF2383" evidence="1">
    <location>
        <begin position="9"/>
        <end position="116"/>
    </location>
</feature>
<sequence>MAKDNERAQKLRRLAEYHKSAADRYGAAVKNVELEDYSDLFREYQKKHSDFADELEAHATTFEGSQEEIEEVELGMLYDDLERLEDNVSETDLDALIAETKRVEDELLEQYEDAMNAEWSPDLNAQISDQFASLQRSRSEWQQRR</sequence>
<reference evidence="2 3" key="1">
    <citation type="submission" date="2019-06" db="EMBL/GenBank/DDBJ databases">
        <title>Persicimonas caeni gen. nov., sp. nov., a predatory bacterium isolated from solar saltern.</title>
        <authorList>
            <person name="Wang S."/>
        </authorList>
    </citation>
    <scope>NUCLEOTIDE SEQUENCE [LARGE SCALE GENOMIC DNA]</scope>
    <source>
        <strain evidence="2 3">YN101</strain>
    </source>
</reference>